<proteinExistence type="predicted"/>
<feature type="non-terminal residue" evidence="2">
    <location>
        <position position="223"/>
    </location>
</feature>
<gene>
    <name evidence="2" type="ORF">EZS27_040686</name>
</gene>
<feature type="domain" description="POTRA" evidence="1">
    <location>
        <begin position="51"/>
        <end position="123"/>
    </location>
</feature>
<dbReference type="EMBL" id="SNRY01009023">
    <property type="protein sequence ID" value="KAA6307641.1"/>
    <property type="molecule type" value="Genomic_DNA"/>
</dbReference>
<dbReference type="AlphaFoldDB" id="A0A5J4PG20"/>
<evidence type="ECO:0000313" key="2">
    <source>
        <dbReference type="EMBL" id="KAA6307641.1"/>
    </source>
</evidence>
<feature type="domain" description="POTRA" evidence="1">
    <location>
        <begin position="126"/>
        <end position="204"/>
    </location>
</feature>
<name>A0A5J4PG20_9ZZZZ</name>
<dbReference type="Pfam" id="PF07244">
    <property type="entry name" value="POTRA"/>
    <property type="match status" value="2"/>
</dbReference>
<comment type="caution">
    <text evidence="2">The sequence shown here is derived from an EMBL/GenBank/DDBJ whole genome shotgun (WGS) entry which is preliminary data.</text>
</comment>
<accession>A0A5J4PG20</accession>
<dbReference type="InterPro" id="IPR010827">
    <property type="entry name" value="BamA/TamA_POTRA"/>
</dbReference>
<evidence type="ECO:0000259" key="1">
    <source>
        <dbReference type="Pfam" id="PF07244"/>
    </source>
</evidence>
<reference evidence="2" key="1">
    <citation type="submission" date="2019-03" db="EMBL/GenBank/DDBJ databases">
        <title>Single cell metagenomics reveals metabolic interactions within the superorganism composed of flagellate Streblomastix strix and complex community of Bacteroidetes bacteria on its surface.</title>
        <authorList>
            <person name="Treitli S.C."/>
            <person name="Kolisko M."/>
            <person name="Husnik F."/>
            <person name="Keeling P."/>
            <person name="Hampl V."/>
        </authorList>
    </citation>
    <scope>NUCLEOTIDE SEQUENCE</scope>
    <source>
        <strain evidence="2">STM</strain>
    </source>
</reference>
<sequence>MPNRISFILITLIFLFCCVPLSFAQDADMIPDAGDYESKPIVLYSGIPKKYEIAEIKIAGTKDYEDYVLIGLSGLSVGQTISVPGEEITQAIKRYWRHGLFSDVHITAERIENNKIYLKILLTQRPRVSDVRYHGIKKSEREDLEMRLGMVKGSQVTPNLIDRAQTLIQRYFDDKGFKNAAVAIAQKDDPANENQVIVDIDIDKKEKVKVHRIIIAGNDAIKV</sequence>
<dbReference type="Gene3D" id="3.10.20.310">
    <property type="entry name" value="membrane protein fhac"/>
    <property type="match status" value="2"/>
</dbReference>
<protein>
    <submittedName>
        <fullName evidence="2">Outer membrane protein assembly factor BamA</fullName>
    </submittedName>
</protein>
<dbReference type="GO" id="GO:0019867">
    <property type="term" value="C:outer membrane"/>
    <property type="evidence" value="ECO:0007669"/>
    <property type="project" value="InterPro"/>
</dbReference>
<organism evidence="2">
    <name type="scientific">termite gut metagenome</name>
    <dbReference type="NCBI Taxonomy" id="433724"/>
    <lineage>
        <taxon>unclassified sequences</taxon>
        <taxon>metagenomes</taxon>
        <taxon>organismal metagenomes</taxon>
    </lineage>
</organism>